<feature type="compositionally biased region" description="Polar residues" evidence="1">
    <location>
        <begin position="442"/>
        <end position="456"/>
    </location>
</feature>
<keyword evidence="3" id="KW-1185">Reference proteome</keyword>
<comment type="caution">
    <text evidence="2">The sequence shown here is derived from an EMBL/GenBank/DDBJ whole genome shotgun (WGS) entry which is preliminary data.</text>
</comment>
<proteinExistence type="predicted"/>
<evidence type="ECO:0000313" key="3">
    <source>
        <dbReference type="Proteomes" id="UP001054902"/>
    </source>
</evidence>
<feature type="compositionally biased region" description="Polar residues" evidence="1">
    <location>
        <begin position="412"/>
        <end position="435"/>
    </location>
</feature>
<name>A0AAD3HBE0_9STRA</name>
<evidence type="ECO:0000256" key="1">
    <source>
        <dbReference type="SAM" id="MobiDB-lite"/>
    </source>
</evidence>
<evidence type="ECO:0000313" key="2">
    <source>
        <dbReference type="EMBL" id="GFH56929.1"/>
    </source>
</evidence>
<feature type="compositionally biased region" description="Polar residues" evidence="1">
    <location>
        <begin position="469"/>
        <end position="498"/>
    </location>
</feature>
<dbReference type="AlphaFoldDB" id="A0AAD3HBE0"/>
<accession>A0AAD3HBE0</accession>
<dbReference type="EMBL" id="BLLK01000057">
    <property type="protein sequence ID" value="GFH56929.1"/>
    <property type="molecule type" value="Genomic_DNA"/>
</dbReference>
<feature type="compositionally biased region" description="Basic residues" evidence="1">
    <location>
        <begin position="402"/>
        <end position="411"/>
    </location>
</feature>
<dbReference type="Proteomes" id="UP001054902">
    <property type="component" value="Unassembled WGS sequence"/>
</dbReference>
<sequence length="510" mass="57783">MVTVEVLSSTLLKNERGFRQSKKRQPDLIESLAKDAAATLIQARSRGIIIRKSFWCDEKISIGCQVEEVRVVEDEECSVESIACQTQSPLLLECSTQTESNQSTKRRREAPLLNIYLECKTQRSVIEVDGKEVVYILKEMGLIGPKEFEGLLKTASVQNRQHLHKSQAITYPLSISSVQDFEIDLVSAWIELNEAAYRTPTVLMPSKKRTQFVLNNNISRAFDSVQSLVECPSEFVTFLIDHPFVLSYSKLKSYEGLCALDIEIGNPIDTREHFTILDYLSKELKQSKTFSWKRERINLAYELIKKVSTWENQSDDDAFEDSFHIQAQRLHEANVKILELQTELQLLKETQAMTSSKNEVSVDIPKKDCIPKQKKESNKAAQVQPSTTSRKVNEAVPPQRPLKQKKGKKKNILNTVNLTLSPLGNKTKPTATTRPNPKLRKSTSGISRNSGESNKSTRSRAKQPPPRSNKVTSSNAASYINNNTSNKESNRTQATANEKFNKIMERLNLY</sequence>
<dbReference type="PROSITE" id="PS50096">
    <property type="entry name" value="IQ"/>
    <property type="match status" value="1"/>
</dbReference>
<feature type="region of interest" description="Disordered" evidence="1">
    <location>
        <begin position="355"/>
        <end position="499"/>
    </location>
</feature>
<feature type="compositionally biased region" description="Polar residues" evidence="1">
    <location>
        <begin position="379"/>
        <end position="390"/>
    </location>
</feature>
<gene>
    <name evidence="2" type="ORF">CTEN210_13405</name>
</gene>
<reference evidence="2 3" key="1">
    <citation type="journal article" date="2021" name="Sci. Rep.">
        <title>The genome of the diatom Chaetoceros tenuissimus carries an ancient integrated fragment of an extant virus.</title>
        <authorList>
            <person name="Hongo Y."/>
            <person name="Kimura K."/>
            <person name="Takaki Y."/>
            <person name="Yoshida Y."/>
            <person name="Baba S."/>
            <person name="Kobayashi G."/>
            <person name="Nagasaki K."/>
            <person name="Hano T."/>
            <person name="Tomaru Y."/>
        </authorList>
    </citation>
    <scope>NUCLEOTIDE SEQUENCE [LARGE SCALE GENOMIC DNA]</scope>
    <source>
        <strain evidence="2 3">NIES-3715</strain>
    </source>
</reference>
<organism evidence="2 3">
    <name type="scientific">Chaetoceros tenuissimus</name>
    <dbReference type="NCBI Taxonomy" id="426638"/>
    <lineage>
        <taxon>Eukaryota</taxon>
        <taxon>Sar</taxon>
        <taxon>Stramenopiles</taxon>
        <taxon>Ochrophyta</taxon>
        <taxon>Bacillariophyta</taxon>
        <taxon>Coscinodiscophyceae</taxon>
        <taxon>Chaetocerotophycidae</taxon>
        <taxon>Chaetocerotales</taxon>
        <taxon>Chaetocerotaceae</taxon>
        <taxon>Chaetoceros</taxon>
    </lineage>
</organism>
<feature type="compositionally biased region" description="Basic and acidic residues" evidence="1">
    <location>
        <begin position="364"/>
        <end position="378"/>
    </location>
</feature>
<protein>
    <submittedName>
        <fullName evidence="2">Uncharacterized protein</fullName>
    </submittedName>
</protein>